<dbReference type="InterPro" id="IPR001878">
    <property type="entry name" value="Znf_CCHC"/>
</dbReference>
<dbReference type="GO" id="GO:0003676">
    <property type="term" value="F:nucleic acid binding"/>
    <property type="evidence" value="ECO:0007669"/>
    <property type="project" value="InterPro"/>
</dbReference>
<keyword evidence="3" id="KW-1185">Reference proteome</keyword>
<evidence type="ECO:0000313" key="3">
    <source>
        <dbReference type="Proteomes" id="UP001328107"/>
    </source>
</evidence>
<dbReference type="InterPro" id="IPR036875">
    <property type="entry name" value="Znf_CCHC_sf"/>
</dbReference>
<dbReference type="Pfam" id="PF00098">
    <property type="entry name" value="zf-CCHC"/>
    <property type="match status" value="1"/>
</dbReference>
<dbReference type="AlphaFoldDB" id="A0AAN5I9S5"/>
<dbReference type="GO" id="GO:0019899">
    <property type="term" value="F:enzyme binding"/>
    <property type="evidence" value="ECO:0007669"/>
    <property type="project" value="UniProtKB-ARBA"/>
</dbReference>
<dbReference type="SMART" id="SM00343">
    <property type="entry name" value="ZnF_C2HC"/>
    <property type="match status" value="1"/>
</dbReference>
<reference evidence="3" key="1">
    <citation type="submission" date="2022-10" db="EMBL/GenBank/DDBJ databases">
        <title>Genome assembly of Pristionchus species.</title>
        <authorList>
            <person name="Yoshida K."/>
            <person name="Sommer R.J."/>
        </authorList>
    </citation>
    <scope>NUCLEOTIDE SEQUENCE [LARGE SCALE GENOMIC DNA]</scope>
    <source>
        <strain evidence="3">RS5460</strain>
    </source>
</reference>
<dbReference type="GO" id="GO:0008270">
    <property type="term" value="F:zinc ion binding"/>
    <property type="evidence" value="ECO:0007669"/>
    <property type="project" value="InterPro"/>
</dbReference>
<sequence length="70" mass="8084">AGGEHTNITKERCFNCDSVEHRSSECPKQMEHRFCIDYDREVSVSREVYEVPIRGHAHNVFCGRGFRGRG</sequence>
<accession>A0AAN5I9S5</accession>
<organism evidence="2 3">
    <name type="scientific">Pristionchus mayeri</name>
    <dbReference type="NCBI Taxonomy" id="1317129"/>
    <lineage>
        <taxon>Eukaryota</taxon>
        <taxon>Metazoa</taxon>
        <taxon>Ecdysozoa</taxon>
        <taxon>Nematoda</taxon>
        <taxon>Chromadorea</taxon>
        <taxon>Rhabditida</taxon>
        <taxon>Rhabditina</taxon>
        <taxon>Diplogasteromorpha</taxon>
        <taxon>Diplogasteroidea</taxon>
        <taxon>Neodiplogasteridae</taxon>
        <taxon>Pristionchus</taxon>
    </lineage>
</organism>
<dbReference type="Proteomes" id="UP001328107">
    <property type="component" value="Unassembled WGS sequence"/>
</dbReference>
<evidence type="ECO:0000313" key="2">
    <source>
        <dbReference type="EMBL" id="GMR55261.1"/>
    </source>
</evidence>
<name>A0AAN5I9S5_9BILA</name>
<proteinExistence type="predicted"/>
<dbReference type="EMBL" id="BTRK01000005">
    <property type="protein sequence ID" value="GMR55261.1"/>
    <property type="molecule type" value="Genomic_DNA"/>
</dbReference>
<comment type="caution">
    <text evidence="2">The sequence shown here is derived from an EMBL/GenBank/DDBJ whole genome shotgun (WGS) entry which is preliminary data.</text>
</comment>
<gene>
    <name evidence="2" type="ORF">PMAYCL1PPCAC_25456</name>
</gene>
<feature type="domain" description="CCHC-type" evidence="1">
    <location>
        <begin position="12"/>
        <end position="28"/>
    </location>
</feature>
<feature type="non-terminal residue" evidence="2">
    <location>
        <position position="70"/>
    </location>
</feature>
<feature type="non-terminal residue" evidence="2">
    <location>
        <position position="1"/>
    </location>
</feature>
<protein>
    <recommendedName>
        <fullName evidence="1">CCHC-type domain-containing protein</fullName>
    </recommendedName>
</protein>
<dbReference type="SUPFAM" id="SSF57756">
    <property type="entry name" value="Retrovirus zinc finger-like domains"/>
    <property type="match status" value="1"/>
</dbReference>
<evidence type="ECO:0000259" key="1">
    <source>
        <dbReference type="SMART" id="SM00343"/>
    </source>
</evidence>